<dbReference type="InterPro" id="IPR000515">
    <property type="entry name" value="MetI-like"/>
</dbReference>
<dbReference type="OrthoDB" id="9809799at2"/>
<dbReference type="PANTHER" id="PTHR30614">
    <property type="entry name" value="MEMBRANE COMPONENT OF AMINO ACID ABC TRANSPORTER"/>
    <property type="match status" value="1"/>
</dbReference>
<organism evidence="12 13">
    <name type="scientific">Methylobacter tundripaludum</name>
    <dbReference type="NCBI Taxonomy" id="173365"/>
    <lineage>
        <taxon>Bacteria</taxon>
        <taxon>Pseudomonadati</taxon>
        <taxon>Pseudomonadota</taxon>
        <taxon>Gammaproteobacteria</taxon>
        <taxon>Methylococcales</taxon>
        <taxon>Methylococcaceae</taxon>
        <taxon>Methylobacter</taxon>
    </lineage>
</organism>
<keyword evidence="7" id="KW-0029">Amino-acid transport</keyword>
<proteinExistence type="inferred from homology"/>
<dbReference type="SUPFAM" id="SSF161098">
    <property type="entry name" value="MetI-like"/>
    <property type="match status" value="1"/>
</dbReference>
<evidence type="ECO:0000256" key="8">
    <source>
        <dbReference type="ARBA" id="ARBA00022989"/>
    </source>
</evidence>
<dbReference type="CDD" id="cd06261">
    <property type="entry name" value="TM_PBP2"/>
    <property type="match status" value="1"/>
</dbReference>
<keyword evidence="5" id="KW-1003">Cell membrane</keyword>
<evidence type="ECO:0000256" key="5">
    <source>
        <dbReference type="ARBA" id="ARBA00022475"/>
    </source>
</evidence>
<evidence type="ECO:0000256" key="10">
    <source>
        <dbReference type="RuleBase" id="RU363032"/>
    </source>
</evidence>
<name>A0A2S6GM80_9GAMM</name>
<comment type="similarity">
    <text evidence="3">Belongs to the binding-protein-dependent transport system permease family. HisMQ subfamily.</text>
</comment>
<dbReference type="AlphaFoldDB" id="A0A2S6GM80"/>
<evidence type="ECO:0000259" key="11">
    <source>
        <dbReference type="PROSITE" id="PS50928"/>
    </source>
</evidence>
<comment type="function">
    <text evidence="1">Part of the binding-protein-dependent transport system for glutamine; probably responsible for the translocation of the substrate across the membrane.</text>
</comment>
<evidence type="ECO:0000256" key="2">
    <source>
        <dbReference type="ARBA" id="ARBA00004429"/>
    </source>
</evidence>
<evidence type="ECO:0000313" key="12">
    <source>
        <dbReference type="EMBL" id="PPK66266.1"/>
    </source>
</evidence>
<dbReference type="NCBIfam" id="TIGR01726">
    <property type="entry name" value="HEQRo_perm_3TM"/>
    <property type="match status" value="1"/>
</dbReference>
<dbReference type="Gene3D" id="1.10.3720.10">
    <property type="entry name" value="MetI-like"/>
    <property type="match status" value="1"/>
</dbReference>
<comment type="subcellular location">
    <subcellularLocation>
        <location evidence="2">Cell inner membrane</location>
        <topology evidence="2">Multi-pass membrane protein</topology>
    </subcellularLocation>
    <subcellularLocation>
        <location evidence="10">Cell membrane</location>
        <topology evidence="10">Multi-pass membrane protein</topology>
    </subcellularLocation>
</comment>
<dbReference type="RefSeq" id="WP_104425048.1">
    <property type="nucleotide sequence ID" value="NZ_PTIY01000017.1"/>
</dbReference>
<dbReference type="EMBL" id="PTIY01000017">
    <property type="protein sequence ID" value="PPK66266.1"/>
    <property type="molecule type" value="Genomic_DNA"/>
</dbReference>
<dbReference type="InterPro" id="IPR035906">
    <property type="entry name" value="MetI-like_sf"/>
</dbReference>
<feature type="transmembrane region" description="Helical" evidence="10">
    <location>
        <begin position="16"/>
        <end position="41"/>
    </location>
</feature>
<feature type="transmembrane region" description="Helical" evidence="10">
    <location>
        <begin position="53"/>
        <end position="73"/>
    </location>
</feature>
<dbReference type="GO" id="GO:0043190">
    <property type="term" value="C:ATP-binding cassette (ABC) transporter complex"/>
    <property type="evidence" value="ECO:0007669"/>
    <property type="project" value="InterPro"/>
</dbReference>
<keyword evidence="13" id="KW-1185">Reference proteome</keyword>
<evidence type="ECO:0000256" key="7">
    <source>
        <dbReference type="ARBA" id="ARBA00022970"/>
    </source>
</evidence>
<evidence type="ECO:0000256" key="6">
    <source>
        <dbReference type="ARBA" id="ARBA00022692"/>
    </source>
</evidence>
<evidence type="ECO:0000256" key="1">
    <source>
        <dbReference type="ARBA" id="ARBA00003159"/>
    </source>
</evidence>
<dbReference type="InterPro" id="IPR043429">
    <property type="entry name" value="ArtM/GltK/GlnP/TcyL/YhdX-like"/>
</dbReference>
<dbReference type="PROSITE" id="PS50928">
    <property type="entry name" value="ABC_TM1"/>
    <property type="match status" value="1"/>
</dbReference>
<comment type="caution">
    <text evidence="12">The sequence shown here is derived from an EMBL/GenBank/DDBJ whole genome shotgun (WGS) entry which is preliminary data.</text>
</comment>
<keyword evidence="6 10" id="KW-0812">Transmembrane</keyword>
<feature type="transmembrane region" description="Helical" evidence="10">
    <location>
        <begin position="80"/>
        <end position="98"/>
    </location>
</feature>
<dbReference type="Pfam" id="PF00528">
    <property type="entry name" value="BPD_transp_1"/>
    <property type="match status" value="1"/>
</dbReference>
<feature type="transmembrane region" description="Helical" evidence="10">
    <location>
        <begin position="183"/>
        <end position="202"/>
    </location>
</feature>
<dbReference type="PANTHER" id="PTHR30614:SF20">
    <property type="entry name" value="GLUTAMINE TRANSPORT SYSTEM PERMEASE PROTEIN GLNP"/>
    <property type="match status" value="1"/>
</dbReference>
<dbReference type="GO" id="GO:0022857">
    <property type="term" value="F:transmembrane transporter activity"/>
    <property type="evidence" value="ECO:0007669"/>
    <property type="project" value="InterPro"/>
</dbReference>
<keyword evidence="9 10" id="KW-0472">Membrane</keyword>
<evidence type="ECO:0000256" key="3">
    <source>
        <dbReference type="ARBA" id="ARBA00010072"/>
    </source>
</evidence>
<protein>
    <submittedName>
        <fullName evidence="12">Amino acid ABC transporter membrane protein 1 (PAAT family)</fullName>
    </submittedName>
</protein>
<dbReference type="GO" id="GO:0006865">
    <property type="term" value="P:amino acid transport"/>
    <property type="evidence" value="ECO:0007669"/>
    <property type="project" value="UniProtKB-KW"/>
</dbReference>
<dbReference type="InterPro" id="IPR010065">
    <property type="entry name" value="AA_ABC_transptr_permease_3TM"/>
</dbReference>
<dbReference type="Proteomes" id="UP000238071">
    <property type="component" value="Unassembled WGS sequence"/>
</dbReference>
<keyword evidence="4 10" id="KW-0813">Transport</keyword>
<feature type="domain" description="ABC transmembrane type-1" evidence="11">
    <location>
        <begin position="14"/>
        <end position="202"/>
    </location>
</feature>
<evidence type="ECO:0000313" key="13">
    <source>
        <dbReference type="Proteomes" id="UP000238071"/>
    </source>
</evidence>
<keyword evidence="8 10" id="KW-1133">Transmembrane helix</keyword>
<reference evidence="12 13" key="1">
    <citation type="submission" date="2018-02" db="EMBL/GenBank/DDBJ databases">
        <title>Subsurface microbial communities from deep shales in Ohio and West Virginia, USA.</title>
        <authorList>
            <person name="Wrighton K."/>
        </authorList>
    </citation>
    <scope>NUCLEOTIDE SEQUENCE [LARGE SCALE GENOMIC DNA]</scope>
    <source>
        <strain evidence="12 13">OWC-G53F</strain>
    </source>
</reference>
<accession>A0A2S6GM80</accession>
<sequence>MSFLDIVIQLGRGLGYTLLVTLCCSVTGVLAGLVIACIRRIGFYWLRPLLDAYAYIFRGIPVLVLLFIVYFGFPSIGLKVTPLLAMVLSLGLISAAYLSEVFRGALNSVDADEILAAEAIGLSRLQVFNCIELPQMLRFSLPGMINEFTTVLKYSPFAYTVGIPEITKQAMTLSAVTLHGVEIYFAVGVLYFLTFRILLFAVQFIEKRYRIPGLVLKQRSSI</sequence>
<gene>
    <name evidence="12" type="ORF">B0F88_1175</name>
</gene>
<evidence type="ECO:0000256" key="9">
    <source>
        <dbReference type="ARBA" id="ARBA00023136"/>
    </source>
</evidence>
<evidence type="ECO:0000256" key="4">
    <source>
        <dbReference type="ARBA" id="ARBA00022448"/>
    </source>
</evidence>